<sequence length="215" mass="23466">MWVLGVTGGIGSGKTTVTNLFAAHGIDVVDADVIARHILDQGTPALAAVTERYGTEALQADGSLNRAWLREKIFQQPDEKDWLNALTHPLIREQLLAALQNASSPYVILSAPLLVENNLTRYCDRVLVVDVTEATQRQRTAQRDNVSASQVEQIMQAQASRTQRLAAADDIINNDGDKILLAPQVAKLHTQYLRLAQSADKTTTKGDEADQPSKS</sequence>
<gene>
    <name evidence="5" type="primary">coaE</name>
    <name evidence="7" type="ORF">CWI70_06435</name>
</gene>
<dbReference type="EC" id="2.7.1.24" evidence="5 6"/>
<dbReference type="GO" id="GO:0015937">
    <property type="term" value="P:coenzyme A biosynthetic process"/>
    <property type="evidence" value="ECO:0007669"/>
    <property type="project" value="UniProtKB-UniRule"/>
</dbReference>
<comment type="subcellular location">
    <subcellularLocation>
        <location evidence="5">Cytoplasm</location>
    </subcellularLocation>
</comment>
<comment type="pathway">
    <text evidence="5">Cofactor biosynthesis; coenzyme A biosynthesis; CoA from (R)-pantothenate: step 5/5.</text>
</comment>
<dbReference type="GO" id="GO:0004140">
    <property type="term" value="F:dephospho-CoA kinase activity"/>
    <property type="evidence" value="ECO:0007669"/>
    <property type="project" value="UniProtKB-UniRule"/>
</dbReference>
<dbReference type="HAMAP" id="MF_00376">
    <property type="entry name" value="Dephospho_CoA_kinase"/>
    <property type="match status" value="1"/>
</dbReference>
<dbReference type="InterPro" id="IPR001977">
    <property type="entry name" value="Depp_CoAkinase"/>
</dbReference>
<evidence type="ECO:0000256" key="5">
    <source>
        <dbReference type="HAMAP-Rule" id="MF_00376"/>
    </source>
</evidence>
<dbReference type="Proteomes" id="UP000287649">
    <property type="component" value="Unassembled WGS sequence"/>
</dbReference>
<reference evidence="8" key="1">
    <citation type="journal article" date="2018" name="Front. Microbiol.">
        <title>Genome-Based Analysis Reveals the Taxonomy and Diversity of the Family Idiomarinaceae.</title>
        <authorList>
            <person name="Liu Y."/>
            <person name="Lai Q."/>
            <person name="Shao Z."/>
        </authorList>
    </citation>
    <scope>NUCLEOTIDE SEQUENCE [LARGE SCALE GENOMIC DNA]</scope>
    <source>
        <strain evidence="8">PO-M2</strain>
    </source>
</reference>
<keyword evidence="5 7" id="KW-0418">Kinase</keyword>
<dbReference type="NCBIfam" id="TIGR00152">
    <property type="entry name" value="dephospho-CoA kinase"/>
    <property type="match status" value="1"/>
</dbReference>
<dbReference type="OrthoDB" id="9812943at2"/>
<dbReference type="InterPro" id="IPR027417">
    <property type="entry name" value="P-loop_NTPase"/>
</dbReference>
<dbReference type="SUPFAM" id="SSF52540">
    <property type="entry name" value="P-loop containing nucleoside triphosphate hydrolases"/>
    <property type="match status" value="1"/>
</dbReference>
<keyword evidence="2 5" id="KW-0547">Nucleotide-binding</keyword>
<organism evidence="7 8">
    <name type="scientific">Pseudidiomarina homiensis</name>
    <dbReference type="NCBI Taxonomy" id="364198"/>
    <lineage>
        <taxon>Bacteria</taxon>
        <taxon>Pseudomonadati</taxon>
        <taxon>Pseudomonadota</taxon>
        <taxon>Gammaproteobacteria</taxon>
        <taxon>Alteromonadales</taxon>
        <taxon>Idiomarinaceae</taxon>
        <taxon>Pseudidiomarina</taxon>
    </lineage>
</organism>
<evidence type="ECO:0000313" key="7">
    <source>
        <dbReference type="EMBL" id="RUO56381.1"/>
    </source>
</evidence>
<keyword evidence="3 5" id="KW-0067">ATP-binding</keyword>
<dbReference type="PROSITE" id="PS51219">
    <property type="entry name" value="DPCK"/>
    <property type="match status" value="1"/>
</dbReference>
<dbReference type="PANTHER" id="PTHR10695:SF46">
    <property type="entry name" value="BIFUNCTIONAL COENZYME A SYNTHASE-RELATED"/>
    <property type="match status" value="1"/>
</dbReference>
<evidence type="ECO:0000256" key="3">
    <source>
        <dbReference type="ARBA" id="ARBA00022840"/>
    </source>
</evidence>
<dbReference type="RefSeq" id="WP_126771577.1">
    <property type="nucleotide sequence ID" value="NZ_PIPX01000001.1"/>
</dbReference>
<keyword evidence="8" id="KW-1185">Reference proteome</keyword>
<dbReference type="PANTHER" id="PTHR10695">
    <property type="entry name" value="DEPHOSPHO-COA KINASE-RELATED"/>
    <property type="match status" value="1"/>
</dbReference>
<protein>
    <recommendedName>
        <fullName evidence="5 6">Dephospho-CoA kinase</fullName>
        <ecNumber evidence="5 6">2.7.1.24</ecNumber>
    </recommendedName>
    <alternativeName>
        <fullName evidence="5">Dephosphocoenzyme A kinase</fullName>
    </alternativeName>
</protein>
<evidence type="ECO:0000313" key="8">
    <source>
        <dbReference type="Proteomes" id="UP000287649"/>
    </source>
</evidence>
<feature type="binding site" evidence="5">
    <location>
        <begin position="11"/>
        <end position="16"/>
    </location>
    <ligand>
        <name>ATP</name>
        <dbReference type="ChEBI" id="CHEBI:30616"/>
    </ligand>
</feature>
<dbReference type="CDD" id="cd02022">
    <property type="entry name" value="DPCK"/>
    <property type="match status" value="1"/>
</dbReference>
<name>A0A432Y664_9GAMM</name>
<comment type="function">
    <text evidence="5">Catalyzes the phosphorylation of the 3'-hydroxyl group of dephosphocoenzyme A to form coenzyme A.</text>
</comment>
<keyword evidence="5" id="KW-0963">Cytoplasm</keyword>
<evidence type="ECO:0000256" key="2">
    <source>
        <dbReference type="ARBA" id="ARBA00022741"/>
    </source>
</evidence>
<dbReference type="GO" id="GO:0005737">
    <property type="term" value="C:cytoplasm"/>
    <property type="evidence" value="ECO:0007669"/>
    <property type="project" value="UniProtKB-SubCell"/>
</dbReference>
<evidence type="ECO:0000256" key="1">
    <source>
        <dbReference type="ARBA" id="ARBA00009018"/>
    </source>
</evidence>
<dbReference type="Gene3D" id="3.40.50.300">
    <property type="entry name" value="P-loop containing nucleotide triphosphate hydrolases"/>
    <property type="match status" value="1"/>
</dbReference>
<comment type="caution">
    <text evidence="7">The sequence shown here is derived from an EMBL/GenBank/DDBJ whole genome shotgun (WGS) entry which is preliminary data.</text>
</comment>
<dbReference type="AlphaFoldDB" id="A0A432Y664"/>
<comment type="catalytic activity">
    <reaction evidence="5">
        <text>3'-dephospho-CoA + ATP = ADP + CoA + H(+)</text>
        <dbReference type="Rhea" id="RHEA:18245"/>
        <dbReference type="ChEBI" id="CHEBI:15378"/>
        <dbReference type="ChEBI" id="CHEBI:30616"/>
        <dbReference type="ChEBI" id="CHEBI:57287"/>
        <dbReference type="ChEBI" id="CHEBI:57328"/>
        <dbReference type="ChEBI" id="CHEBI:456216"/>
        <dbReference type="EC" id="2.7.1.24"/>
    </reaction>
</comment>
<accession>A0A432Y664</accession>
<dbReference type="Pfam" id="PF01121">
    <property type="entry name" value="CoaE"/>
    <property type="match status" value="1"/>
</dbReference>
<keyword evidence="5" id="KW-0808">Transferase</keyword>
<evidence type="ECO:0000256" key="6">
    <source>
        <dbReference type="NCBIfam" id="TIGR00152"/>
    </source>
</evidence>
<dbReference type="GO" id="GO:0005524">
    <property type="term" value="F:ATP binding"/>
    <property type="evidence" value="ECO:0007669"/>
    <property type="project" value="UniProtKB-UniRule"/>
</dbReference>
<comment type="similarity">
    <text evidence="1 5">Belongs to the CoaE family.</text>
</comment>
<dbReference type="UniPathway" id="UPA00241">
    <property type="reaction ID" value="UER00356"/>
</dbReference>
<dbReference type="EMBL" id="PIPX01000001">
    <property type="protein sequence ID" value="RUO56381.1"/>
    <property type="molecule type" value="Genomic_DNA"/>
</dbReference>
<keyword evidence="4 5" id="KW-0173">Coenzyme A biosynthesis</keyword>
<evidence type="ECO:0000256" key="4">
    <source>
        <dbReference type="ARBA" id="ARBA00022993"/>
    </source>
</evidence>
<proteinExistence type="inferred from homology"/>